<gene>
    <name evidence="2" type="primary">Cnig_chr_II.g7449</name>
    <name evidence="2" type="ORF">B9Z55_007449</name>
</gene>
<dbReference type="PROSITE" id="PS50097">
    <property type="entry name" value="BTB"/>
    <property type="match status" value="1"/>
</dbReference>
<proteinExistence type="predicted"/>
<accession>A0A2G5V9T3</accession>
<protein>
    <recommendedName>
        <fullName evidence="1">BTB domain-containing protein</fullName>
    </recommendedName>
</protein>
<organism evidence="2 3">
    <name type="scientific">Caenorhabditis nigoni</name>
    <dbReference type="NCBI Taxonomy" id="1611254"/>
    <lineage>
        <taxon>Eukaryota</taxon>
        <taxon>Metazoa</taxon>
        <taxon>Ecdysozoa</taxon>
        <taxon>Nematoda</taxon>
        <taxon>Chromadorea</taxon>
        <taxon>Rhabditida</taxon>
        <taxon>Rhabditina</taxon>
        <taxon>Rhabditomorpha</taxon>
        <taxon>Rhabditoidea</taxon>
        <taxon>Rhabditidae</taxon>
        <taxon>Peloderinae</taxon>
        <taxon>Caenorhabditis</taxon>
    </lineage>
</organism>
<comment type="caution">
    <text evidence="2">The sequence shown here is derived from an EMBL/GenBank/DDBJ whole genome shotgun (WGS) entry which is preliminary data.</text>
</comment>
<sequence>MSEDVIKYNSGWVTNQPELGTNTTKGLKCVWRREQIENKYYLTWRFSWDDLKLQRISGFTGEILWRWSTNGNNTKIEVDVTDQTQTVQTEIILMNSNVYYEYVLVPIISMTEFYDEMFLPSDKNDTILQVDGMQLHVNRSFLSYHSDFFSALFSSNFKEGQMEVVTIKDVTYGDIGLLFSTIYPKTIFPNDKTVPKLLELADRFVIPSAIHHVEYHLLNNTKIDNEKLMWMADRYGMELLLEKMIKELDTVMKAKKLKASSDYMELSDKTKAKILDKVMTII</sequence>
<dbReference type="SMART" id="SM00225">
    <property type="entry name" value="BTB"/>
    <property type="match status" value="1"/>
</dbReference>
<dbReference type="AlphaFoldDB" id="A0A2G5V9T3"/>
<dbReference type="PANTHER" id="PTHR22744:SF16">
    <property type="entry name" value="BTB DOMAIN-CONTAINING PROTEIN"/>
    <property type="match status" value="1"/>
</dbReference>
<evidence type="ECO:0000259" key="1">
    <source>
        <dbReference type="PROSITE" id="PS50097"/>
    </source>
</evidence>
<dbReference type="EMBL" id="PDUG01000002">
    <property type="protein sequence ID" value="PIC48500.1"/>
    <property type="molecule type" value="Genomic_DNA"/>
</dbReference>
<dbReference type="PANTHER" id="PTHR22744">
    <property type="entry name" value="HELIX LOOP HELIX PROTEIN 21-RELATED"/>
    <property type="match status" value="1"/>
</dbReference>
<dbReference type="SUPFAM" id="SSF54695">
    <property type="entry name" value="POZ domain"/>
    <property type="match status" value="1"/>
</dbReference>
<dbReference type="InterPro" id="IPR011333">
    <property type="entry name" value="SKP1/BTB/POZ_sf"/>
</dbReference>
<dbReference type="CDD" id="cd18186">
    <property type="entry name" value="BTB_POZ_ZBTB_KLHL-like"/>
    <property type="match status" value="1"/>
</dbReference>
<feature type="domain" description="BTB" evidence="1">
    <location>
        <begin position="124"/>
        <end position="191"/>
    </location>
</feature>
<evidence type="ECO:0000313" key="2">
    <source>
        <dbReference type="EMBL" id="PIC48500.1"/>
    </source>
</evidence>
<reference evidence="3" key="1">
    <citation type="submission" date="2017-10" db="EMBL/GenBank/DDBJ databases">
        <title>Rapid genome shrinkage in a self-fertile nematode reveals novel sperm competition proteins.</title>
        <authorList>
            <person name="Yin D."/>
            <person name="Schwarz E.M."/>
            <person name="Thomas C.G."/>
            <person name="Felde R.L."/>
            <person name="Korf I.F."/>
            <person name="Cutter A.D."/>
            <person name="Schartner C.M."/>
            <person name="Ralston E.J."/>
            <person name="Meyer B.J."/>
            <person name="Haag E.S."/>
        </authorList>
    </citation>
    <scope>NUCLEOTIDE SEQUENCE [LARGE SCALE GENOMIC DNA]</scope>
    <source>
        <strain evidence="3">JU1422</strain>
    </source>
</reference>
<dbReference type="OrthoDB" id="5804679at2759"/>
<dbReference type="STRING" id="1611254.A0A2G5V9T3"/>
<evidence type="ECO:0000313" key="3">
    <source>
        <dbReference type="Proteomes" id="UP000230233"/>
    </source>
</evidence>
<name>A0A2G5V9T3_9PELO</name>
<keyword evidence="3" id="KW-1185">Reference proteome</keyword>
<dbReference type="InterPro" id="IPR000210">
    <property type="entry name" value="BTB/POZ_dom"/>
</dbReference>
<dbReference type="Proteomes" id="UP000230233">
    <property type="component" value="Chromosome II"/>
</dbReference>
<dbReference type="Pfam" id="PF00651">
    <property type="entry name" value="BTB"/>
    <property type="match status" value="1"/>
</dbReference>
<dbReference type="Gene3D" id="3.30.710.10">
    <property type="entry name" value="Potassium Channel Kv1.1, Chain A"/>
    <property type="match status" value="1"/>
</dbReference>